<protein>
    <submittedName>
        <fullName evidence="2">Phosphotransferase family enzyme</fullName>
    </submittedName>
</protein>
<evidence type="ECO:0000313" key="2">
    <source>
        <dbReference type="EMBL" id="TCK27133.1"/>
    </source>
</evidence>
<dbReference type="Pfam" id="PF01636">
    <property type="entry name" value="APH"/>
    <property type="match status" value="1"/>
</dbReference>
<evidence type="ECO:0000259" key="1">
    <source>
        <dbReference type="Pfam" id="PF01636"/>
    </source>
</evidence>
<dbReference type="InterPro" id="IPR011009">
    <property type="entry name" value="Kinase-like_dom_sf"/>
</dbReference>
<accession>A0A4R1HZW7</accession>
<feature type="domain" description="Aminoglycoside phosphotransferase" evidence="1">
    <location>
        <begin position="79"/>
        <end position="250"/>
    </location>
</feature>
<evidence type="ECO:0000313" key="3">
    <source>
        <dbReference type="Proteomes" id="UP000295560"/>
    </source>
</evidence>
<keyword evidence="3" id="KW-1185">Reference proteome</keyword>
<comment type="caution">
    <text evidence="2">The sequence shown here is derived from an EMBL/GenBank/DDBJ whole genome shotgun (WGS) entry which is preliminary data.</text>
</comment>
<keyword evidence="2" id="KW-0808">Transferase</keyword>
<name>A0A4R1HZW7_PSEEN</name>
<proteinExistence type="predicted"/>
<dbReference type="SUPFAM" id="SSF56112">
    <property type="entry name" value="Protein kinase-like (PK-like)"/>
    <property type="match status" value="1"/>
</dbReference>
<gene>
    <name evidence="2" type="ORF">EV378_2992</name>
</gene>
<dbReference type="InterPro" id="IPR002575">
    <property type="entry name" value="Aminoglycoside_PTrfase"/>
</dbReference>
<organism evidence="2 3">
    <name type="scientific">Pseudonocardia endophytica</name>
    <dbReference type="NCBI Taxonomy" id="401976"/>
    <lineage>
        <taxon>Bacteria</taxon>
        <taxon>Bacillati</taxon>
        <taxon>Actinomycetota</taxon>
        <taxon>Actinomycetes</taxon>
        <taxon>Pseudonocardiales</taxon>
        <taxon>Pseudonocardiaceae</taxon>
        <taxon>Pseudonocardia</taxon>
    </lineage>
</organism>
<dbReference type="GO" id="GO:0016740">
    <property type="term" value="F:transferase activity"/>
    <property type="evidence" value="ECO:0007669"/>
    <property type="project" value="UniProtKB-KW"/>
</dbReference>
<dbReference type="EMBL" id="SMFZ01000001">
    <property type="protein sequence ID" value="TCK27133.1"/>
    <property type="molecule type" value="Genomic_DNA"/>
</dbReference>
<reference evidence="2 3" key="1">
    <citation type="submission" date="2019-03" db="EMBL/GenBank/DDBJ databases">
        <title>Sequencing the genomes of 1000 actinobacteria strains.</title>
        <authorList>
            <person name="Klenk H.-P."/>
        </authorList>
    </citation>
    <scope>NUCLEOTIDE SEQUENCE [LARGE SCALE GENOMIC DNA]</scope>
    <source>
        <strain evidence="2 3">DSM 44969</strain>
    </source>
</reference>
<dbReference type="Proteomes" id="UP000295560">
    <property type="component" value="Unassembled WGS sequence"/>
</dbReference>
<dbReference type="RefSeq" id="WP_243653463.1">
    <property type="nucleotide sequence ID" value="NZ_SMFZ01000001.1"/>
</dbReference>
<dbReference type="Gene3D" id="1.10.510.10">
    <property type="entry name" value="Transferase(Phosphotransferase) domain 1"/>
    <property type="match status" value="1"/>
</dbReference>
<sequence>MPGRELTERQRELLDEWLPGAVTTKDHSWGLLAGTTVLELLHDGERHIVKAAAAGDKHIAREVRAHRHWLTPWTSQDRAPSLVHADVGAGLLVTRHLPGDLMLGHPDEFSPELHRQAGALLAAFHGQYSVEDAEYEARAKSRILSAMDDRPHRIAPDTEARVRAEIEAWPTPVVTLVPTHGDWHPRNWLVDNGEVKVIDFGRVELRPAETDLVRLAAQQYRTVPALWAAFLAGYGSDPRTSGAWRRRRLYEAVATATWARLVDDEPFERQGHRMIADVLAEG</sequence>
<dbReference type="AlphaFoldDB" id="A0A4R1HZW7"/>